<keyword evidence="1" id="KW-0805">Transcription regulation</keyword>
<reference evidence="5" key="1">
    <citation type="submission" date="2020-05" db="EMBL/GenBank/DDBJ databases">
        <authorList>
            <person name="Chiriac C."/>
            <person name="Salcher M."/>
            <person name="Ghai R."/>
            <person name="Kavagutti S V."/>
        </authorList>
    </citation>
    <scope>NUCLEOTIDE SEQUENCE</scope>
</reference>
<evidence type="ECO:0000256" key="3">
    <source>
        <dbReference type="ARBA" id="ARBA00023163"/>
    </source>
</evidence>
<evidence type="ECO:0000256" key="2">
    <source>
        <dbReference type="ARBA" id="ARBA00023125"/>
    </source>
</evidence>
<dbReference type="Gene3D" id="1.10.10.10">
    <property type="entry name" value="Winged helix-like DNA-binding domain superfamily/Winged helix DNA-binding domain"/>
    <property type="match status" value="1"/>
</dbReference>
<dbReference type="InterPro" id="IPR000835">
    <property type="entry name" value="HTH_MarR-typ"/>
</dbReference>
<dbReference type="Pfam" id="PF12802">
    <property type="entry name" value="MarR_2"/>
    <property type="match status" value="1"/>
</dbReference>
<dbReference type="InterPro" id="IPR036390">
    <property type="entry name" value="WH_DNA-bd_sf"/>
</dbReference>
<dbReference type="EMBL" id="CAEZTH010000010">
    <property type="protein sequence ID" value="CAB4557362.1"/>
    <property type="molecule type" value="Genomic_DNA"/>
</dbReference>
<evidence type="ECO:0000256" key="1">
    <source>
        <dbReference type="ARBA" id="ARBA00023015"/>
    </source>
</evidence>
<protein>
    <submittedName>
        <fullName evidence="5">Unannotated protein</fullName>
    </submittedName>
</protein>
<evidence type="ECO:0000259" key="4">
    <source>
        <dbReference type="PROSITE" id="PS50995"/>
    </source>
</evidence>
<sequence length="148" mass="16900">MNRSRITFTLNELVYVLNSTADRLLRANFELTYSQFLFLVTLMSQDKPTPSYLAECLGVSRAAVSQRLSWFQERNLVRVSRVSGNEKNLSLELTRKGELLATQSADFLEKEFRILFDGGSSVDLEKLDKTLTQVKTQLIKKMESRNAA</sequence>
<dbReference type="SMART" id="SM00347">
    <property type="entry name" value="HTH_MARR"/>
    <property type="match status" value="1"/>
</dbReference>
<organism evidence="5">
    <name type="scientific">freshwater metagenome</name>
    <dbReference type="NCBI Taxonomy" id="449393"/>
    <lineage>
        <taxon>unclassified sequences</taxon>
        <taxon>metagenomes</taxon>
        <taxon>ecological metagenomes</taxon>
    </lineage>
</organism>
<dbReference type="GO" id="GO:0003700">
    <property type="term" value="F:DNA-binding transcription factor activity"/>
    <property type="evidence" value="ECO:0007669"/>
    <property type="project" value="InterPro"/>
</dbReference>
<dbReference type="PANTHER" id="PTHR42756:SF1">
    <property type="entry name" value="TRANSCRIPTIONAL REPRESSOR OF EMRAB OPERON"/>
    <property type="match status" value="1"/>
</dbReference>
<dbReference type="AlphaFoldDB" id="A0A6J6D0R1"/>
<dbReference type="PROSITE" id="PS50995">
    <property type="entry name" value="HTH_MARR_2"/>
    <property type="match status" value="1"/>
</dbReference>
<evidence type="ECO:0000313" key="5">
    <source>
        <dbReference type="EMBL" id="CAB4557362.1"/>
    </source>
</evidence>
<dbReference type="GO" id="GO:0003677">
    <property type="term" value="F:DNA binding"/>
    <property type="evidence" value="ECO:0007669"/>
    <property type="project" value="UniProtKB-KW"/>
</dbReference>
<keyword evidence="2" id="KW-0238">DNA-binding</keyword>
<dbReference type="PANTHER" id="PTHR42756">
    <property type="entry name" value="TRANSCRIPTIONAL REGULATOR, MARR"/>
    <property type="match status" value="1"/>
</dbReference>
<gene>
    <name evidence="5" type="ORF">UFOPK1639_00175</name>
</gene>
<dbReference type="InterPro" id="IPR036388">
    <property type="entry name" value="WH-like_DNA-bd_sf"/>
</dbReference>
<feature type="domain" description="HTH marR-type" evidence="4">
    <location>
        <begin position="3"/>
        <end position="136"/>
    </location>
</feature>
<keyword evidence="3" id="KW-0804">Transcription</keyword>
<dbReference type="SUPFAM" id="SSF46785">
    <property type="entry name" value="Winged helix' DNA-binding domain"/>
    <property type="match status" value="1"/>
</dbReference>
<proteinExistence type="predicted"/>
<name>A0A6J6D0R1_9ZZZZ</name>
<accession>A0A6J6D0R1</accession>